<dbReference type="AlphaFoldDB" id="A0A6L2ZQM0"/>
<protein>
    <submittedName>
        <fullName evidence="1">Uncharacterized protein</fullName>
    </submittedName>
</protein>
<dbReference type="EMBL" id="BLXO01000008">
    <property type="protein sequence ID" value="GFN47177.1"/>
    <property type="molecule type" value="Genomic_DNA"/>
</dbReference>
<dbReference type="RefSeq" id="WP_176488689.1">
    <property type="nucleotide sequence ID" value="NZ_BLXO01000008.1"/>
</dbReference>
<accession>A0A6L2ZQM0</accession>
<name>A0A6L2ZQM0_9ENTR</name>
<comment type="caution">
    <text evidence="1">The sequence shown here is derived from an EMBL/GenBank/DDBJ whole genome shotgun (WGS) entry which is preliminary data.</text>
</comment>
<dbReference type="Proteomes" id="UP000504714">
    <property type="component" value="Unassembled WGS sequence"/>
</dbReference>
<organism evidence="1 2">
    <name type="scientific">Candidatus Regiella insecticola</name>
    <dbReference type="NCBI Taxonomy" id="138073"/>
    <lineage>
        <taxon>Bacteria</taxon>
        <taxon>Pseudomonadati</taxon>
        <taxon>Pseudomonadota</taxon>
        <taxon>Gammaproteobacteria</taxon>
        <taxon>Enterobacterales</taxon>
        <taxon>Enterobacteriaceae</taxon>
        <taxon>aphid secondary symbionts</taxon>
        <taxon>Candidatus Regiella</taxon>
    </lineage>
</organism>
<evidence type="ECO:0000313" key="2">
    <source>
        <dbReference type="Proteomes" id="UP000504714"/>
    </source>
</evidence>
<sequence>MKLQLENLDNMTSSQENVFMTLFGDELACDDGAESRKHLSAGEPVYYRQQDTPAGMIIKEYPAGRKELVSFVTGVERFVEIIAL</sequence>
<gene>
    <name evidence="1" type="ORF">RINTU1_31050</name>
</gene>
<evidence type="ECO:0000313" key="1">
    <source>
        <dbReference type="EMBL" id="GFN47177.1"/>
    </source>
</evidence>
<reference evidence="1 2" key="1">
    <citation type="submission" date="2020-06" db="EMBL/GenBank/DDBJ databases">
        <title>The genome sequence of Candidatus Regiella insecticola strain Tut.</title>
        <authorList>
            <person name="Nikoh N."/>
            <person name="Tsuchida T."/>
            <person name="Koga R."/>
            <person name="Oshima K."/>
            <person name="Hattori M."/>
            <person name="Fukatsu T."/>
        </authorList>
    </citation>
    <scope>NUCLEOTIDE SEQUENCE [LARGE SCALE GENOMIC DNA]</scope>
    <source>
        <strain evidence="1 2">Tut</strain>
    </source>
</reference>
<proteinExistence type="predicted"/>